<dbReference type="PANTHER" id="PTHR44757:SF2">
    <property type="entry name" value="BIOFILM ARCHITECTURE MAINTENANCE PROTEIN MBAA"/>
    <property type="match status" value="1"/>
</dbReference>
<dbReference type="Pfam" id="PF13426">
    <property type="entry name" value="PAS_9"/>
    <property type="match status" value="1"/>
</dbReference>
<dbReference type="CDD" id="cd01948">
    <property type="entry name" value="EAL"/>
    <property type="match status" value="1"/>
</dbReference>
<feature type="transmembrane region" description="Helical" evidence="1">
    <location>
        <begin position="21"/>
        <end position="42"/>
    </location>
</feature>
<feature type="domain" description="GGDEF" evidence="3">
    <location>
        <begin position="243"/>
        <end position="381"/>
    </location>
</feature>
<evidence type="ECO:0000256" key="1">
    <source>
        <dbReference type="SAM" id="Phobius"/>
    </source>
</evidence>
<dbReference type="InterPro" id="IPR035965">
    <property type="entry name" value="PAS-like_dom_sf"/>
</dbReference>
<dbReference type="Gene3D" id="3.30.450.20">
    <property type="entry name" value="PAS domain"/>
    <property type="match status" value="1"/>
</dbReference>
<feature type="domain" description="EAL" evidence="2">
    <location>
        <begin position="390"/>
        <end position="646"/>
    </location>
</feature>
<dbReference type="PANTHER" id="PTHR44757">
    <property type="entry name" value="DIGUANYLATE CYCLASE DGCP"/>
    <property type="match status" value="1"/>
</dbReference>
<dbReference type="EMBL" id="FPHE01000053">
    <property type="protein sequence ID" value="SFV54472.1"/>
    <property type="molecule type" value="Genomic_DNA"/>
</dbReference>
<accession>A0A1W1BLV6</accession>
<dbReference type="Pfam" id="PF00990">
    <property type="entry name" value="GGDEF"/>
    <property type="match status" value="1"/>
</dbReference>
<protein>
    <submittedName>
        <fullName evidence="4">Diguanylate cyclase/phosphodiesterase (GGDEF &amp; EAL domains) with PAS/PAC sensor(S)</fullName>
    </submittedName>
</protein>
<organism evidence="4">
    <name type="scientific">hydrothermal vent metagenome</name>
    <dbReference type="NCBI Taxonomy" id="652676"/>
    <lineage>
        <taxon>unclassified sequences</taxon>
        <taxon>metagenomes</taxon>
        <taxon>ecological metagenomes</taxon>
    </lineage>
</organism>
<dbReference type="Pfam" id="PF00563">
    <property type="entry name" value="EAL"/>
    <property type="match status" value="1"/>
</dbReference>
<dbReference type="CDD" id="cd01949">
    <property type="entry name" value="GGDEF"/>
    <property type="match status" value="1"/>
</dbReference>
<feature type="transmembrane region" description="Helical" evidence="1">
    <location>
        <begin position="48"/>
        <end position="66"/>
    </location>
</feature>
<dbReference type="InterPro" id="IPR043128">
    <property type="entry name" value="Rev_trsase/Diguanyl_cyclase"/>
</dbReference>
<proteinExistence type="predicted"/>
<dbReference type="SMART" id="SM00052">
    <property type="entry name" value="EAL"/>
    <property type="match status" value="1"/>
</dbReference>
<dbReference type="InterPro" id="IPR001633">
    <property type="entry name" value="EAL_dom"/>
</dbReference>
<gene>
    <name evidence="4" type="ORF">MNB_SV-12-986</name>
</gene>
<dbReference type="SUPFAM" id="SSF141868">
    <property type="entry name" value="EAL domain-like"/>
    <property type="match status" value="1"/>
</dbReference>
<keyword evidence="1" id="KW-0472">Membrane</keyword>
<dbReference type="NCBIfam" id="TIGR00254">
    <property type="entry name" value="GGDEF"/>
    <property type="match status" value="1"/>
</dbReference>
<dbReference type="PROSITE" id="PS50883">
    <property type="entry name" value="EAL"/>
    <property type="match status" value="1"/>
</dbReference>
<dbReference type="InterPro" id="IPR000160">
    <property type="entry name" value="GGDEF_dom"/>
</dbReference>
<evidence type="ECO:0000313" key="4">
    <source>
        <dbReference type="EMBL" id="SFV54472.1"/>
    </source>
</evidence>
<dbReference type="SMART" id="SM00267">
    <property type="entry name" value="GGDEF"/>
    <property type="match status" value="1"/>
</dbReference>
<dbReference type="InterPro" id="IPR052155">
    <property type="entry name" value="Biofilm_reg_signaling"/>
</dbReference>
<dbReference type="InterPro" id="IPR029787">
    <property type="entry name" value="Nucleotide_cyclase"/>
</dbReference>
<sequence>MMKNLIYNISKKIYSPDIKIRMFKTTIILFALFPVSIFFINISHTSTVVFLIIIFYILLALLGLNLNRIYHDMLKNQNRYYEAEKKLNIKKKKLTSLLAQAPIGIFYYDTNLRILNYNRLFYEIFGLETNLKGFNLNNLEDKEAVEVMSSVLKNKTSKQYIGSYNFTFQEKIIWAELTCSALLDERGIVTGGIGILVDKTVEHQAFEQINQISLRDSLTGLPNRRSYKNFMIKLIESPKNQTDYSILFYMDLNNFKQINDTFGHFVGDGLLIEVSNRFKSLDIKNSHLSRLGGDEFLLAMPFVSDNKNYTKERAKEIAKYIKKLFLKVFEIEGLELYMTTSIGIVIIEPKTDNIDTIIRQADMAMYQTKKHGQNNISFYNHTLDLEQQELTTLQQDLNHAIGNGDLELYYQPIVDIKDDKLTAVEALIRWNHPEKGLIMPDRFIPMATESGLINRVGWWVADEVCRQLSVWRAKNIINFEYIAININARQLHEVDFSKHIEGCILKYKIDPAMLKLEVTETTLIDSFTKTQKIIKDLKSRGVECNIDDFGTGYSSLSYLKKLSFKVLKVDRFFISEILKNEDDLKLVASIIDIGKQFNYKVIIEGIETLEQKNKILKINDDVCYQGFLCSRAIPALEFEERFLSKLP</sequence>
<dbReference type="Gene3D" id="3.20.20.450">
    <property type="entry name" value="EAL domain"/>
    <property type="match status" value="1"/>
</dbReference>
<dbReference type="InterPro" id="IPR000014">
    <property type="entry name" value="PAS"/>
</dbReference>
<reference evidence="4" key="1">
    <citation type="submission" date="2016-10" db="EMBL/GenBank/DDBJ databases">
        <authorList>
            <person name="de Groot N.N."/>
        </authorList>
    </citation>
    <scope>NUCLEOTIDE SEQUENCE</scope>
</reference>
<dbReference type="SUPFAM" id="SSF55785">
    <property type="entry name" value="PYP-like sensor domain (PAS domain)"/>
    <property type="match status" value="1"/>
</dbReference>
<dbReference type="AlphaFoldDB" id="A0A1W1BLV6"/>
<keyword evidence="1" id="KW-0812">Transmembrane</keyword>
<dbReference type="Gene3D" id="3.30.70.270">
    <property type="match status" value="1"/>
</dbReference>
<name>A0A1W1BLV6_9ZZZZ</name>
<dbReference type="InterPro" id="IPR035919">
    <property type="entry name" value="EAL_sf"/>
</dbReference>
<dbReference type="SUPFAM" id="SSF55073">
    <property type="entry name" value="Nucleotide cyclase"/>
    <property type="match status" value="1"/>
</dbReference>
<evidence type="ECO:0000259" key="2">
    <source>
        <dbReference type="PROSITE" id="PS50883"/>
    </source>
</evidence>
<dbReference type="PROSITE" id="PS50887">
    <property type="entry name" value="GGDEF"/>
    <property type="match status" value="1"/>
</dbReference>
<evidence type="ECO:0000259" key="3">
    <source>
        <dbReference type="PROSITE" id="PS50887"/>
    </source>
</evidence>
<dbReference type="NCBIfam" id="TIGR00229">
    <property type="entry name" value="sensory_box"/>
    <property type="match status" value="1"/>
</dbReference>
<keyword evidence="1" id="KW-1133">Transmembrane helix</keyword>